<reference evidence="2 3" key="1">
    <citation type="submission" date="2018-12" db="EMBL/GenBank/DDBJ databases">
        <authorList>
            <person name="Sun L."/>
            <person name="Chen Z."/>
        </authorList>
    </citation>
    <scope>NUCLEOTIDE SEQUENCE [LARGE SCALE GENOMIC DNA]</scope>
    <source>
        <strain evidence="2 3">LMG 29736</strain>
    </source>
</reference>
<dbReference type="AlphaFoldDB" id="A0A429X0Z8"/>
<evidence type="ECO:0000313" key="2">
    <source>
        <dbReference type="EMBL" id="RST57112.1"/>
    </source>
</evidence>
<dbReference type="InterPro" id="IPR010981">
    <property type="entry name" value="SinR/SinI_dimer_dom"/>
</dbReference>
<feature type="domain" description="Sin" evidence="1">
    <location>
        <begin position="11"/>
        <end position="49"/>
    </location>
</feature>
<accession>A0A429X0Z8</accession>
<dbReference type="GO" id="GO:0046983">
    <property type="term" value="F:protein dimerization activity"/>
    <property type="evidence" value="ECO:0007669"/>
    <property type="project" value="InterPro"/>
</dbReference>
<name>A0A429X0Z8_SIMTE</name>
<comment type="caution">
    <text evidence="2">The sequence shown here is derived from an EMBL/GenBank/DDBJ whole genome shotgun (WGS) entry which is preliminary data.</text>
</comment>
<evidence type="ECO:0000259" key="1">
    <source>
        <dbReference type="PROSITE" id="PS51500"/>
    </source>
</evidence>
<dbReference type="PROSITE" id="PS51500">
    <property type="entry name" value="SIN"/>
    <property type="match status" value="1"/>
</dbReference>
<sequence length="52" mass="5948">MGGTALNQLIVEVKSKDKELDMEWVYLMIKAKEAGLTTNEIRSFLKGFRQSE</sequence>
<dbReference type="InterPro" id="IPR036281">
    <property type="entry name" value="SinR/SinI_dimer_dom_sf"/>
</dbReference>
<gene>
    <name evidence="2" type="primary">sinI</name>
    <name evidence="2" type="ORF">D5F11_024520</name>
</gene>
<dbReference type="OrthoDB" id="2943144at2"/>
<evidence type="ECO:0000313" key="3">
    <source>
        <dbReference type="Proteomes" id="UP000287296"/>
    </source>
</evidence>
<proteinExistence type="predicted"/>
<keyword evidence="2" id="KW-0238">DNA-binding</keyword>
<dbReference type="Pfam" id="PF08671">
    <property type="entry name" value="SinI"/>
    <property type="match status" value="1"/>
</dbReference>
<organism evidence="2 3">
    <name type="scientific">Siminovitchia terrae</name>
    <name type="common">Bacillus terrae</name>
    <dbReference type="NCBI Taxonomy" id="1914933"/>
    <lineage>
        <taxon>Bacteria</taxon>
        <taxon>Bacillati</taxon>
        <taxon>Bacillota</taxon>
        <taxon>Bacilli</taxon>
        <taxon>Bacillales</taxon>
        <taxon>Bacillaceae</taxon>
        <taxon>Siminovitchia</taxon>
    </lineage>
</organism>
<dbReference type="Proteomes" id="UP000287296">
    <property type="component" value="Unassembled WGS sequence"/>
</dbReference>
<dbReference type="SUPFAM" id="SSF47406">
    <property type="entry name" value="SinR repressor dimerisation domain-like"/>
    <property type="match status" value="1"/>
</dbReference>
<protein>
    <submittedName>
        <fullName evidence="2">DNA-binding anti-repressor SinI</fullName>
    </submittedName>
</protein>
<dbReference type="EMBL" id="QYTW02000042">
    <property type="protein sequence ID" value="RST57112.1"/>
    <property type="molecule type" value="Genomic_DNA"/>
</dbReference>
<dbReference type="GO" id="GO:0006355">
    <property type="term" value="P:regulation of DNA-templated transcription"/>
    <property type="evidence" value="ECO:0007669"/>
    <property type="project" value="InterPro"/>
</dbReference>
<dbReference type="GO" id="GO:0003677">
    <property type="term" value="F:DNA binding"/>
    <property type="evidence" value="ECO:0007669"/>
    <property type="project" value="UniProtKB-KW"/>
</dbReference>